<organism evidence="2 3">
    <name type="scientific">Xylaria flabelliformis</name>
    <dbReference type="NCBI Taxonomy" id="2512241"/>
    <lineage>
        <taxon>Eukaryota</taxon>
        <taxon>Fungi</taxon>
        <taxon>Dikarya</taxon>
        <taxon>Ascomycota</taxon>
        <taxon>Pezizomycotina</taxon>
        <taxon>Sordariomycetes</taxon>
        <taxon>Xylariomycetidae</taxon>
        <taxon>Xylariales</taxon>
        <taxon>Xylariaceae</taxon>
        <taxon>Xylaria</taxon>
    </lineage>
</organism>
<comment type="caution">
    <text evidence="2">The sequence shown here is derived from an EMBL/GenBank/DDBJ whole genome shotgun (WGS) entry which is preliminary data.</text>
</comment>
<reference evidence="3" key="1">
    <citation type="submission" date="2019-06" db="EMBL/GenBank/DDBJ databases">
        <title>Draft genome sequence of the griseofulvin-producing fungus Xylaria cubensis strain G536.</title>
        <authorList>
            <person name="Mead M.E."/>
            <person name="Raja H.A."/>
            <person name="Steenwyk J.L."/>
            <person name="Knowles S.L."/>
            <person name="Oberlies N.H."/>
            <person name="Rokas A."/>
        </authorList>
    </citation>
    <scope>NUCLEOTIDE SEQUENCE [LARGE SCALE GENOMIC DNA]</scope>
    <source>
        <strain evidence="3">G536</strain>
    </source>
</reference>
<dbReference type="Proteomes" id="UP000319160">
    <property type="component" value="Unassembled WGS sequence"/>
</dbReference>
<feature type="domain" description="Methyltransferase type 12" evidence="1">
    <location>
        <begin position="111"/>
        <end position="206"/>
    </location>
</feature>
<protein>
    <recommendedName>
        <fullName evidence="1">Methyltransferase type 12 domain-containing protein</fullName>
    </recommendedName>
</protein>
<gene>
    <name evidence="2" type="ORF">FHL15_004864</name>
</gene>
<dbReference type="Pfam" id="PF08242">
    <property type="entry name" value="Methyltransf_12"/>
    <property type="match status" value="1"/>
</dbReference>
<dbReference type="Gene3D" id="3.40.50.150">
    <property type="entry name" value="Vaccinia Virus protein VP39"/>
    <property type="match status" value="1"/>
</dbReference>
<name>A0A553I1L0_9PEZI</name>
<evidence type="ECO:0000313" key="3">
    <source>
        <dbReference type="Proteomes" id="UP000319160"/>
    </source>
</evidence>
<sequence length="325" mass="36778">MYKVTQTVAKKQPTIYMMAPSLTIEAETNGKDQPLSTTGLECDILDVKSSYHEHSVDGLNDRMKKEDGYALMRDCIASARLTAQHYLWKDLLGYLVHPDIPTRAVDLKVADVATGNGIWLHDLACHAPPSAEFHGFDISLDQVGPRSWLPANIHMHTWNVFEEPPPQLCEYFDVVHVRLITVVIKNNNPQPVLANLTKLLKPGGFLQWDEVDTISCSVKSVPGGSAEKLDQLNSQLKGHDTWKYQLSHILSKNQYSNVTLYNYEYGLDMARFWNDIYVSTWKEFAKNVLKTPEESKELEMEAMAEAREGAAIMTPKLVWVAKKNM</sequence>
<accession>A0A553I1L0</accession>
<dbReference type="CDD" id="cd02440">
    <property type="entry name" value="AdoMet_MTases"/>
    <property type="match status" value="1"/>
</dbReference>
<keyword evidence="3" id="KW-1185">Reference proteome</keyword>
<evidence type="ECO:0000313" key="2">
    <source>
        <dbReference type="EMBL" id="TRX94096.1"/>
    </source>
</evidence>
<evidence type="ECO:0000259" key="1">
    <source>
        <dbReference type="Pfam" id="PF08242"/>
    </source>
</evidence>
<dbReference type="InterPro" id="IPR029063">
    <property type="entry name" value="SAM-dependent_MTases_sf"/>
</dbReference>
<dbReference type="OrthoDB" id="417697at2759"/>
<dbReference type="AlphaFoldDB" id="A0A553I1L0"/>
<dbReference type="STRING" id="2512241.A0A553I1L0"/>
<dbReference type="InterPro" id="IPR013217">
    <property type="entry name" value="Methyltransf_12"/>
</dbReference>
<proteinExistence type="predicted"/>
<dbReference type="EMBL" id="VFLP01000024">
    <property type="protein sequence ID" value="TRX94096.1"/>
    <property type="molecule type" value="Genomic_DNA"/>
</dbReference>
<dbReference type="SUPFAM" id="SSF53335">
    <property type="entry name" value="S-adenosyl-L-methionine-dependent methyltransferases"/>
    <property type="match status" value="1"/>
</dbReference>